<dbReference type="GO" id="GO:0016491">
    <property type="term" value="F:oxidoreductase activity"/>
    <property type="evidence" value="ECO:0007669"/>
    <property type="project" value="InterPro"/>
</dbReference>
<sequence length="323" mass="35695">MKALVRRNYGGPERILLQDIPQPEAAKNEVLVKVHCNTISRTDCGILGGKPYIFRFFVGWPKPRNPILGSDFAGEVVEIGAEVKSFKVGDHVFGFNDEGLGSQAQFVKIKENAAISHIPGHKSYVDAICCAEGAHYALTFLRPLNLVKGSKVLVIGATGAIGSAAIQILRARGIRIDAVGPGSHRDYWQEKGVESYWDYEREDFRKSSKKYAHVLDAVGKSSYFQCKHLLNHGGAYVSSELGPYASNVWLSLLQPFMQKSKVYFPVPKDIPGSLKEMHKLLAAGKYKGLVDPLKIQPQKAEDAYHYACSGQKTGNLILCWDQD</sequence>
<dbReference type="Gene3D" id="3.90.180.10">
    <property type="entry name" value="Medium-chain alcohol dehydrogenases, catalytic domain"/>
    <property type="match status" value="1"/>
</dbReference>
<reference evidence="2 3" key="1">
    <citation type="submission" date="2020-08" db="EMBL/GenBank/DDBJ databases">
        <title>Croceimicrobium hydrocarbonivorans gen. nov., sp. nov., a novel marine bacterium isolated from a bacterial consortium that degrades polyethylene terephthalate.</title>
        <authorList>
            <person name="Liu R."/>
        </authorList>
    </citation>
    <scope>NUCLEOTIDE SEQUENCE [LARGE SCALE GENOMIC DNA]</scope>
    <source>
        <strain evidence="2 3">A20-9</strain>
    </source>
</reference>
<evidence type="ECO:0000259" key="1">
    <source>
        <dbReference type="SMART" id="SM00829"/>
    </source>
</evidence>
<gene>
    <name evidence="2" type="ORF">H4K34_07300</name>
</gene>
<dbReference type="KEGG" id="chyd:H4K34_07300"/>
<dbReference type="AlphaFoldDB" id="A0A7H0VIU2"/>
<evidence type="ECO:0000313" key="2">
    <source>
        <dbReference type="EMBL" id="QNR25640.1"/>
    </source>
</evidence>
<dbReference type="RefSeq" id="WP_210760166.1">
    <property type="nucleotide sequence ID" value="NZ_CP060139.1"/>
</dbReference>
<keyword evidence="3" id="KW-1185">Reference proteome</keyword>
<dbReference type="SUPFAM" id="SSF50129">
    <property type="entry name" value="GroES-like"/>
    <property type="match status" value="1"/>
</dbReference>
<protein>
    <submittedName>
        <fullName evidence="2">NAD(P)-dependent alcohol dehydrogenase</fullName>
    </submittedName>
</protein>
<accession>A0A7H0VIU2</accession>
<dbReference type="InterPro" id="IPR052733">
    <property type="entry name" value="Chloroplast_QOR"/>
</dbReference>
<dbReference type="Pfam" id="PF08240">
    <property type="entry name" value="ADH_N"/>
    <property type="match status" value="1"/>
</dbReference>
<name>A0A7H0VIU2_9FLAO</name>
<dbReference type="PANTHER" id="PTHR44013">
    <property type="entry name" value="ZINC-TYPE ALCOHOL DEHYDROGENASE-LIKE PROTEIN C16A3.02C"/>
    <property type="match status" value="1"/>
</dbReference>
<dbReference type="InterPro" id="IPR011032">
    <property type="entry name" value="GroES-like_sf"/>
</dbReference>
<dbReference type="InterPro" id="IPR013154">
    <property type="entry name" value="ADH-like_N"/>
</dbReference>
<dbReference type="Gene3D" id="3.40.50.720">
    <property type="entry name" value="NAD(P)-binding Rossmann-like Domain"/>
    <property type="match status" value="1"/>
</dbReference>
<dbReference type="Proteomes" id="UP000516305">
    <property type="component" value="Chromosome"/>
</dbReference>
<dbReference type="SMART" id="SM00829">
    <property type="entry name" value="PKS_ER"/>
    <property type="match status" value="1"/>
</dbReference>
<dbReference type="Pfam" id="PF13602">
    <property type="entry name" value="ADH_zinc_N_2"/>
    <property type="match status" value="1"/>
</dbReference>
<dbReference type="InterPro" id="IPR020843">
    <property type="entry name" value="ER"/>
</dbReference>
<dbReference type="InterPro" id="IPR036291">
    <property type="entry name" value="NAD(P)-bd_dom_sf"/>
</dbReference>
<dbReference type="SUPFAM" id="SSF51735">
    <property type="entry name" value="NAD(P)-binding Rossmann-fold domains"/>
    <property type="match status" value="1"/>
</dbReference>
<feature type="domain" description="Enoyl reductase (ER)" evidence="1">
    <location>
        <begin position="10"/>
        <end position="318"/>
    </location>
</feature>
<proteinExistence type="predicted"/>
<evidence type="ECO:0000313" key="3">
    <source>
        <dbReference type="Proteomes" id="UP000516305"/>
    </source>
</evidence>
<dbReference type="PANTHER" id="PTHR44013:SF1">
    <property type="entry name" value="ZINC-TYPE ALCOHOL DEHYDROGENASE-LIKE PROTEIN C16A3.02C"/>
    <property type="match status" value="1"/>
</dbReference>
<organism evidence="2 3">
    <name type="scientific">Croceimicrobium hydrocarbonivorans</name>
    <dbReference type="NCBI Taxonomy" id="2761580"/>
    <lineage>
        <taxon>Bacteria</taxon>
        <taxon>Pseudomonadati</taxon>
        <taxon>Bacteroidota</taxon>
        <taxon>Flavobacteriia</taxon>
        <taxon>Flavobacteriales</taxon>
        <taxon>Owenweeksiaceae</taxon>
        <taxon>Croceimicrobium</taxon>
    </lineage>
</organism>
<dbReference type="EMBL" id="CP060139">
    <property type="protein sequence ID" value="QNR25640.1"/>
    <property type="molecule type" value="Genomic_DNA"/>
</dbReference>
<dbReference type="CDD" id="cd08267">
    <property type="entry name" value="MDR1"/>
    <property type="match status" value="1"/>
</dbReference>